<dbReference type="GO" id="GO:0046872">
    <property type="term" value="F:metal ion binding"/>
    <property type="evidence" value="ECO:0007669"/>
    <property type="project" value="InterPro"/>
</dbReference>
<evidence type="ECO:0000259" key="4">
    <source>
        <dbReference type="Pfam" id="PF05193"/>
    </source>
</evidence>
<reference evidence="5 6" key="2">
    <citation type="submission" date="2018-12" db="EMBL/GenBank/DDBJ databases">
        <title>Nakamurella antarcticus sp. nov., isolated from Antarctica South Shetland Islands soil.</title>
        <authorList>
            <person name="Peng F."/>
        </authorList>
    </citation>
    <scope>NUCLEOTIDE SEQUENCE [LARGE SCALE GENOMIC DNA]</scope>
    <source>
        <strain evidence="5 6">S14-144</strain>
    </source>
</reference>
<dbReference type="InterPro" id="IPR007863">
    <property type="entry name" value="Peptidase_M16_C"/>
</dbReference>
<dbReference type="PANTHER" id="PTHR11851">
    <property type="entry name" value="METALLOPROTEASE"/>
    <property type="match status" value="1"/>
</dbReference>
<reference evidence="5 6" key="1">
    <citation type="submission" date="2018-11" db="EMBL/GenBank/DDBJ databases">
        <authorList>
            <person name="Da X."/>
        </authorList>
    </citation>
    <scope>NUCLEOTIDE SEQUENCE [LARGE SCALE GENOMIC DNA]</scope>
    <source>
        <strain evidence="5 6">S14-144</strain>
    </source>
</reference>
<dbReference type="Pfam" id="PF00675">
    <property type="entry name" value="Peptidase_M16"/>
    <property type="match status" value="1"/>
</dbReference>
<evidence type="ECO:0000259" key="3">
    <source>
        <dbReference type="Pfam" id="PF00675"/>
    </source>
</evidence>
<dbReference type="InterPro" id="IPR011765">
    <property type="entry name" value="Pept_M16_N"/>
</dbReference>
<keyword evidence="6" id="KW-1185">Reference proteome</keyword>
<dbReference type="GO" id="GO:0004222">
    <property type="term" value="F:metalloendopeptidase activity"/>
    <property type="evidence" value="ECO:0007669"/>
    <property type="project" value="InterPro"/>
</dbReference>
<dbReference type="SUPFAM" id="SSF63411">
    <property type="entry name" value="LuxS/MPP-like metallohydrolase"/>
    <property type="match status" value="2"/>
</dbReference>
<gene>
    <name evidence="5" type="ORF">EH165_07955</name>
</gene>
<dbReference type="OrthoDB" id="9811314at2"/>
<proteinExistence type="inferred from homology"/>
<dbReference type="Proteomes" id="UP000268084">
    <property type="component" value="Chromosome"/>
</dbReference>
<protein>
    <submittedName>
        <fullName evidence="5">Insulinase family protein</fullName>
    </submittedName>
</protein>
<dbReference type="KEGG" id="nak:EH165_07955"/>
<dbReference type="GO" id="GO:0006508">
    <property type="term" value="P:proteolysis"/>
    <property type="evidence" value="ECO:0007669"/>
    <property type="project" value="InterPro"/>
</dbReference>
<dbReference type="RefSeq" id="WP_124798993.1">
    <property type="nucleotide sequence ID" value="NZ_CP034170.1"/>
</dbReference>
<dbReference type="EMBL" id="CP034170">
    <property type="protein sequence ID" value="AZI58083.1"/>
    <property type="molecule type" value="Genomic_DNA"/>
</dbReference>
<comment type="similarity">
    <text evidence="1 2">Belongs to the peptidase M16 family.</text>
</comment>
<evidence type="ECO:0000313" key="6">
    <source>
        <dbReference type="Proteomes" id="UP000268084"/>
    </source>
</evidence>
<dbReference type="InterPro" id="IPR011249">
    <property type="entry name" value="Metalloenz_LuxS/M16"/>
</dbReference>
<dbReference type="InterPro" id="IPR050361">
    <property type="entry name" value="MPP/UQCRC_Complex"/>
</dbReference>
<dbReference type="Gene3D" id="3.30.830.10">
    <property type="entry name" value="Metalloenzyme, LuxS/M16 peptidase-like"/>
    <property type="match status" value="2"/>
</dbReference>
<dbReference type="PROSITE" id="PS00143">
    <property type="entry name" value="INSULINASE"/>
    <property type="match status" value="1"/>
</dbReference>
<organism evidence="5 6">
    <name type="scientific">Nakamurella antarctica</name>
    <dbReference type="NCBI Taxonomy" id="1902245"/>
    <lineage>
        <taxon>Bacteria</taxon>
        <taxon>Bacillati</taxon>
        <taxon>Actinomycetota</taxon>
        <taxon>Actinomycetes</taxon>
        <taxon>Nakamurellales</taxon>
        <taxon>Nakamurellaceae</taxon>
        <taxon>Nakamurella</taxon>
    </lineage>
</organism>
<dbReference type="InterPro" id="IPR001431">
    <property type="entry name" value="Pept_M16_Zn_BS"/>
</dbReference>
<name>A0A3G8ZLE7_9ACTN</name>
<sequence length="445" mass="47838">MTSTGYRRARVLERSADGGTVTLSEIPGGLRVITESVPGSRSASVGIWVGVGSIDENPALAGASHYLEHLLFKGTKSRSGADISVAIDAVGGELNAFTSHEYTCYFAHVLADEAQMAVDLVCDVVLDATITPADVDTERQVILEEIAMRDDDPEDVLNDLFASSVFAGSALAEPVIGTIETIESMTRRQINSYYHRRYTPSKMVVSVAGGVVHADVVRWVKRAFKNFLEPESLPAVPRTKNPGRLSGTGSLALIDRDTEQAHLCVGSPALSRHDPRRYALGVFNTALGGGMSSRLFRAIREERGLAYSCYSSSSAYADAGSFSIYAGCQPENLAEVVTVIQAELNRARGGLSVEELARAKGQMVGSMILGLEDNESRMSRIGKNILVRNGYRSVQDEIDAIRAVSQDDILAVLNEVLIAPISAAVVGPYAKTKNLPKVLTSMVKR</sequence>
<evidence type="ECO:0000313" key="5">
    <source>
        <dbReference type="EMBL" id="AZI58083.1"/>
    </source>
</evidence>
<evidence type="ECO:0000256" key="2">
    <source>
        <dbReference type="RuleBase" id="RU004447"/>
    </source>
</evidence>
<evidence type="ECO:0000256" key="1">
    <source>
        <dbReference type="ARBA" id="ARBA00007261"/>
    </source>
</evidence>
<dbReference type="AlphaFoldDB" id="A0A3G8ZLE7"/>
<accession>A0A3G8ZLE7</accession>
<dbReference type="FunFam" id="3.30.830.10:FF:000008">
    <property type="entry name" value="Mitochondrial-processing peptidase subunit beta"/>
    <property type="match status" value="1"/>
</dbReference>
<dbReference type="PANTHER" id="PTHR11851:SF49">
    <property type="entry name" value="MITOCHONDRIAL-PROCESSING PEPTIDASE SUBUNIT ALPHA"/>
    <property type="match status" value="1"/>
</dbReference>
<feature type="domain" description="Peptidase M16 N-terminal" evidence="3">
    <location>
        <begin position="31"/>
        <end position="178"/>
    </location>
</feature>
<dbReference type="Pfam" id="PF05193">
    <property type="entry name" value="Peptidase_M16_C"/>
    <property type="match status" value="1"/>
</dbReference>
<feature type="domain" description="Peptidase M16 C-terminal" evidence="4">
    <location>
        <begin position="184"/>
        <end position="362"/>
    </location>
</feature>